<dbReference type="Proteomes" id="UP000054544">
    <property type="component" value="Unassembled WGS sequence"/>
</dbReference>
<dbReference type="EMBL" id="KE384788">
    <property type="protein sequence ID" value="KJK73684.1"/>
    <property type="molecule type" value="Genomic_DNA"/>
</dbReference>
<organism evidence="1 2">
    <name type="scientific">Metarhizium anisopliae BRIP 53293</name>
    <dbReference type="NCBI Taxonomy" id="1291518"/>
    <lineage>
        <taxon>Eukaryota</taxon>
        <taxon>Fungi</taxon>
        <taxon>Dikarya</taxon>
        <taxon>Ascomycota</taxon>
        <taxon>Pezizomycotina</taxon>
        <taxon>Sordariomycetes</taxon>
        <taxon>Hypocreomycetidae</taxon>
        <taxon>Hypocreales</taxon>
        <taxon>Clavicipitaceae</taxon>
        <taxon>Metarhizium</taxon>
    </lineage>
</organism>
<protein>
    <submittedName>
        <fullName evidence="1">Uncharacterized protein</fullName>
    </submittedName>
</protein>
<dbReference type="AlphaFoldDB" id="A0A0D9NI93"/>
<evidence type="ECO:0000313" key="1">
    <source>
        <dbReference type="EMBL" id="KJK73684.1"/>
    </source>
</evidence>
<proteinExistence type="predicted"/>
<name>A0A0D9NI93_METAN</name>
<keyword evidence="2" id="KW-1185">Reference proteome</keyword>
<gene>
    <name evidence="1" type="ORF">H634G_11046</name>
</gene>
<reference evidence="2" key="1">
    <citation type="journal article" date="2014" name="BMC Genomics">
        <title>The genome sequence of the biocontrol fungus Metarhizium anisopliae and comparative genomics of Metarhizium species.</title>
        <authorList>
            <person name="Pattemore J.A."/>
            <person name="Hane J.K."/>
            <person name="Williams A.H."/>
            <person name="Wilson B.A."/>
            <person name="Stodart B.J."/>
            <person name="Ash G.J."/>
        </authorList>
    </citation>
    <scope>NUCLEOTIDE SEQUENCE [LARGE SCALE GENOMIC DNA]</scope>
    <source>
        <strain evidence="2">BRIP 53293</strain>
    </source>
</reference>
<accession>A0A0D9NI93</accession>
<evidence type="ECO:0000313" key="2">
    <source>
        <dbReference type="Proteomes" id="UP000054544"/>
    </source>
</evidence>
<sequence length="573" mass="63846">MALEVTGHVQTRFIEVATLLHLIDPVRGEPVDHGLGLEGNETELPRDCLLKRKFLDSFALVCAVRKDGDTVSAAAMEERMPEGTVIRVASNHGLSESTLSEIRDMAIILNEIAIETFEKRDRESELLAKIVHLDSARITYYLKVIYGATRITEQTIFGLKSKMADCLCCPSDDKALTAFLEWLKRLSIVQAMPLDSEPNSLIALVRWALQAKQTYISFLRLAFFPGGKRPPAWIYAIFKLGRYAIAAKALIQLALEFPGLFNPMIVEPVSAPPKRRFKCPEVGAPLTSVLRRIVGGHEIDTASRLARVWDVLDAESHFRKTCTLDLWVHAEVQLVSFYDHHPERKPAFRFVGVTTDHRIFRRYKAMTINLSKDMEEIAKQDLNSRLGVRRSIPPDSTAGVSLSGLIGMDSSGRENAGHTQAYRATGVPAIEQPDTIVPHHLTTALNPASQHEEVPQVSGSTKDSPVQSWTSITPIVFHIARIDNANKQDIVAITDIVDPVNGNPSWKRLVEILATGGEFGVDYTEGEDFLMVGVEEPIRVATERQFMACVTFLRNSMVTNTKVSVHKYAEMPR</sequence>